<dbReference type="InterPro" id="IPR004856">
    <property type="entry name" value="Glyco_trans_ALG6/ALG8"/>
</dbReference>
<keyword evidence="11" id="KW-1185">Reference proteome</keyword>
<organism evidence="11 13">
    <name type="scientific">Cephus cinctus</name>
    <name type="common">Wheat stem sawfly</name>
    <dbReference type="NCBI Taxonomy" id="211228"/>
    <lineage>
        <taxon>Eukaryota</taxon>
        <taxon>Metazoa</taxon>
        <taxon>Ecdysozoa</taxon>
        <taxon>Arthropoda</taxon>
        <taxon>Hexapoda</taxon>
        <taxon>Insecta</taxon>
        <taxon>Pterygota</taxon>
        <taxon>Neoptera</taxon>
        <taxon>Endopterygota</taxon>
        <taxon>Hymenoptera</taxon>
        <taxon>Cephoidea</taxon>
        <taxon>Cephidae</taxon>
        <taxon>Cephus</taxon>
    </lineage>
</organism>
<evidence type="ECO:0000256" key="7">
    <source>
        <dbReference type="ARBA" id="ARBA00022824"/>
    </source>
</evidence>
<evidence type="ECO:0000256" key="6">
    <source>
        <dbReference type="ARBA" id="ARBA00022692"/>
    </source>
</evidence>
<sequence length="542" mass="62734">MTSEYKIKRIISRSRYCANMTATIRILVIMGIVLLLRCCVTYHPYSGQGKPPMFGDYEAQRHWQEITLNLPIKWWYTNTTDNDLQYWGLDYPPLTAYHSLLLGYIANVTNSDFVQLRTSRGYESESHKYFMRLSVLWAESITYLPAMLWFISGLKIQELKAIQLDEKNLFDFRKHDFHLATILIYPGLILIDHGHFQYNCASLGFFVAAVTALLRNRLIFGSFLFVLALNYKQMELYHALPIFFYILGNNVPGRNKTLKSCIITLFCVSLTVLLTFAIIWVPFFQDRETFLNVIFRLFPIARGVFEDKVANVWCAINVIYKLRNALNNAQLAQICGAATLLAVLPSSMNLFFRPLRNKFIISLVNSSLGFFLFSFQVHEKSILLVAIPILLNFHNDPLPCFWFLLISTFSMLPLLINDGLYIAYIAITLLYAISTTWVFPNLCRITTSVELKDECDKKLSVIYVCKNYRQFAVVGLFRLSMLGTVVLSMLCVLVKPPKRYPDLFPLLISVYSCGHFIIFFLYFNYKQFCIGKQYPMEKIKSN</sequence>
<evidence type="ECO:0000313" key="12">
    <source>
        <dbReference type="RefSeq" id="XP_015592872.1"/>
    </source>
</evidence>
<gene>
    <name evidence="12 13 14 15" type="primary">LOC107266671</name>
</gene>
<dbReference type="EC" id="2.4.1.-" evidence="10"/>
<dbReference type="RefSeq" id="XP_024939605.1">
    <property type="nucleotide sequence ID" value="XM_025083837.1"/>
</dbReference>
<evidence type="ECO:0000256" key="5">
    <source>
        <dbReference type="ARBA" id="ARBA00022679"/>
    </source>
</evidence>
<evidence type="ECO:0000313" key="14">
    <source>
        <dbReference type="RefSeq" id="XP_015592875.1"/>
    </source>
</evidence>
<feature type="transmembrane region" description="Helical" evidence="10">
    <location>
        <begin position="331"/>
        <end position="352"/>
    </location>
</feature>
<evidence type="ECO:0000256" key="8">
    <source>
        <dbReference type="ARBA" id="ARBA00022989"/>
    </source>
</evidence>
<evidence type="ECO:0000313" key="15">
    <source>
        <dbReference type="RefSeq" id="XP_024939605.1"/>
    </source>
</evidence>
<evidence type="ECO:0000256" key="2">
    <source>
        <dbReference type="ARBA" id="ARBA00004922"/>
    </source>
</evidence>
<name>A0AAJ7FI32_CEPCN</name>
<dbReference type="RefSeq" id="XP_015592873.1">
    <property type="nucleotide sequence ID" value="XM_015737387.2"/>
</dbReference>
<evidence type="ECO:0000256" key="3">
    <source>
        <dbReference type="ARBA" id="ARBA00008715"/>
    </source>
</evidence>
<keyword evidence="5 10" id="KW-0808">Transferase</keyword>
<protein>
    <recommendedName>
        <fullName evidence="10">Alpha-1,3-glucosyltransferase</fullName>
        <ecNumber evidence="10">2.4.1.-</ecNumber>
    </recommendedName>
</protein>
<evidence type="ECO:0000256" key="4">
    <source>
        <dbReference type="ARBA" id="ARBA00022676"/>
    </source>
</evidence>
<dbReference type="GO" id="GO:0005789">
    <property type="term" value="C:endoplasmic reticulum membrane"/>
    <property type="evidence" value="ECO:0007669"/>
    <property type="project" value="UniProtKB-SubCell"/>
</dbReference>
<evidence type="ECO:0000256" key="10">
    <source>
        <dbReference type="RuleBase" id="RU363110"/>
    </source>
</evidence>
<keyword evidence="9 10" id="KW-0472">Membrane</keyword>
<feature type="transmembrane region" description="Helical" evidence="10">
    <location>
        <begin position="359"/>
        <end position="378"/>
    </location>
</feature>
<feature type="transmembrane region" description="Helical" evidence="10">
    <location>
        <begin position="471"/>
        <end position="494"/>
    </location>
</feature>
<proteinExistence type="inferred from homology"/>
<accession>A0AAJ7FI32</accession>
<feature type="transmembrane region" description="Helical" evidence="10">
    <location>
        <begin position="21"/>
        <end position="45"/>
    </location>
</feature>
<keyword evidence="8 10" id="KW-1133">Transmembrane helix</keyword>
<reference evidence="12 13" key="1">
    <citation type="submission" date="2025-04" db="UniProtKB">
        <authorList>
            <consortium name="RefSeq"/>
        </authorList>
    </citation>
    <scope>IDENTIFICATION</scope>
</reference>
<dbReference type="KEGG" id="ccin:107266671"/>
<dbReference type="Pfam" id="PF03155">
    <property type="entry name" value="Alg6_Alg8"/>
    <property type="match status" value="1"/>
</dbReference>
<evidence type="ECO:0000256" key="9">
    <source>
        <dbReference type="ARBA" id="ARBA00023136"/>
    </source>
</evidence>
<keyword evidence="4 10" id="KW-0328">Glycosyltransferase</keyword>
<evidence type="ECO:0000313" key="11">
    <source>
        <dbReference type="Proteomes" id="UP000694920"/>
    </source>
</evidence>
<evidence type="ECO:0000256" key="1">
    <source>
        <dbReference type="ARBA" id="ARBA00004477"/>
    </source>
</evidence>
<dbReference type="GeneID" id="107266671"/>
<feature type="transmembrane region" description="Helical" evidence="10">
    <location>
        <begin position="506"/>
        <end position="525"/>
    </location>
</feature>
<dbReference type="RefSeq" id="XP_015592872.1">
    <property type="nucleotide sequence ID" value="XM_015737386.2"/>
</dbReference>
<dbReference type="PANTHER" id="PTHR12413:SF1">
    <property type="entry name" value="DOLICHYL PYROPHOSPHATE MAN9GLCNAC2 ALPHA-1,3-GLUCOSYLTRANSFERASE"/>
    <property type="match status" value="1"/>
</dbReference>
<dbReference type="Proteomes" id="UP000694920">
    <property type="component" value="Unplaced"/>
</dbReference>
<comment type="pathway">
    <text evidence="2 10">Protein modification; protein glycosylation.</text>
</comment>
<keyword evidence="6 10" id="KW-0812">Transmembrane</keyword>
<comment type="similarity">
    <text evidence="3 10">Belongs to the ALG6/ALG8 glucosyltransferase family.</text>
</comment>
<comment type="subcellular location">
    <subcellularLocation>
        <location evidence="1 10">Endoplasmic reticulum membrane</location>
        <topology evidence="1 10">Multi-pass membrane protein</topology>
    </subcellularLocation>
</comment>
<dbReference type="AlphaFoldDB" id="A0AAJ7FI32"/>
<dbReference type="CTD" id="34409"/>
<feature type="transmembrane region" description="Helical" evidence="10">
    <location>
        <begin position="135"/>
        <end position="156"/>
    </location>
</feature>
<feature type="transmembrane region" description="Helical" evidence="10">
    <location>
        <begin position="262"/>
        <end position="283"/>
    </location>
</feature>
<dbReference type="RefSeq" id="XP_015592875.1">
    <property type="nucleotide sequence ID" value="XM_015737389.2"/>
</dbReference>
<feature type="transmembrane region" description="Helical" evidence="10">
    <location>
        <begin position="421"/>
        <end position="439"/>
    </location>
</feature>
<evidence type="ECO:0000313" key="13">
    <source>
        <dbReference type="RefSeq" id="XP_015592873.1"/>
    </source>
</evidence>
<keyword evidence="7 10" id="KW-0256">Endoplasmic reticulum</keyword>
<dbReference type="GO" id="GO:0042281">
    <property type="term" value="F:dolichyl pyrophosphate Man9GlcNAc2 alpha-1,3-glucosyltransferase activity"/>
    <property type="evidence" value="ECO:0007669"/>
    <property type="project" value="TreeGrafter"/>
</dbReference>
<dbReference type="PANTHER" id="PTHR12413">
    <property type="entry name" value="DOLICHYL GLYCOSYLTRANSFERASE"/>
    <property type="match status" value="1"/>
</dbReference>
<feature type="transmembrane region" description="Helical" evidence="10">
    <location>
        <begin position="202"/>
        <end position="229"/>
    </location>
</feature>